<keyword evidence="2" id="KW-1185">Reference proteome</keyword>
<dbReference type="Proteomes" id="UP001433508">
    <property type="component" value="Unassembled WGS sequence"/>
</dbReference>
<sequence>MSESAPQKRNACVACTKAKRRCSKQTPACRRCVEKSIVCRYPAPRITPPYDLVFSEDGVASVVPVPVSRAAQRLTADIVKNPWFLSPSSWTIDYTAGPLKAQISFTDESLTHFINQLKSWLRQWTSEGRCPFIHANLWKVQLPDCVQDSFTALTAYQSKTKATEKMVLRIIEQRVNRLVEEQNSLAADLGVIMLDPATHLARTQALLMYKIIRLYDGDIRARAQAENHIDILSLWARQLWQSAGLTVSLDQAKGPLDHDSEGLVTMQLRTDGTLASTWQAWTFAESVRRTYLAATLTEAVYVTLKEGWAPCPGGITFTGGKGLWDASSPYAWLNSIRENRVVSVRCIDGERLYSEAIPSDVDEFTDATLIVSYGLERFVQWHDANEIEAPSG</sequence>
<protein>
    <submittedName>
        <fullName evidence="1">Uncharacterized protein</fullName>
    </submittedName>
</protein>
<evidence type="ECO:0000313" key="2">
    <source>
        <dbReference type="Proteomes" id="UP001433508"/>
    </source>
</evidence>
<reference evidence="2" key="1">
    <citation type="journal article" date="2024" name="Front. Bioeng. Biotechnol.">
        <title>Genome-scale model development and genomic sequencing of the oleaginous clade Lipomyces.</title>
        <authorList>
            <person name="Czajka J.J."/>
            <person name="Han Y."/>
            <person name="Kim J."/>
            <person name="Mondo S.J."/>
            <person name="Hofstad B.A."/>
            <person name="Robles A."/>
            <person name="Haridas S."/>
            <person name="Riley R."/>
            <person name="LaButti K."/>
            <person name="Pangilinan J."/>
            <person name="Andreopoulos W."/>
            <person name="Lipzen A."/>
            <person name="Yan J."/>
            <person name="Wang M."/>
            <person name="Ng V."/>
            <person name="Grigoriev I.V."/>
            <person name="Spatafora J.W."/>
            <person name="Magnuson J.K."/>
            <person name="Baker S.E."/>
            <person name="Pomraning K.R."/>
        </authorList>
    </citation>
    <scope>NUCLEOTIDE SEQUENCE [LARGE SCALE GENOMIC DNA]</scope>
    <source>
        <strain evidence="2">CBS 7786</strain>
    </source>
</reference>
<name>A0ACC3SUE9_LIPKO</name>
<evidence type="ECO:0000313" key="1">
    <source>
        <dbReference type="EMBL" id="KAK9235029.1"/>
    </source>
</evidence>
<organism evidence="1 2">
    <name type="scientific">Lipomyces kononenkoae</name>
    <name type="common">Yeast</name>
    <dbReference type="NCBI Taxonomy" id="34357"/>
    <lineage>
        <taxon>Eukaryota</taxon>
        <taxon>Fungi</taxon>
        <taxon>Dikarya</taxon>
        <taxon>Ascomycota</taxon>
        <taxon>Saccharomycotina</taxon>
        <taxon>Lipomycetes</taxon>
        <taxon>Lipomycetales</taxon>
        <taxon>Lipomycetaceae</taxon>
        <taxon>Lipomyces</taxon>
    </lineage>
</organism>
<comment type="caution">
    <text evidence="1">The sequence shown here is derived from an EMBL/GenBank/DDBJ whole genome shotgun (WGS) entry which is preliminary data.</text>
</comment>
<accession>A0ACC3SUE9</accession>
<proteinExistence type="predicted"/>
<dbReference type="EMBL" id="MU971435">
    <property type="protein sequence ID" value="KAK9235029.1"/>
    <property type="molecule type" value="Genomic_DNA"/>
</dbReference>
<gene>
    <name evidence="1" type="ORF">V1525DRAFT_349075</name>
</gene>